<sequence length="296" mass="34611">MPRSTGNPRCKCCDEVMEELLTMRQTFEKLFHRLTKQIVDLRREVTDGMASNHNSGKSLKRESSLSPTLSSPASKFNRFDNSDSETECIKLKTDKKASTSRNTHASVEELKDPVEVKSVSTKVSRPILDFYNLQAPVMPTQPFKTAQQFEDWNAIFKDDEDQCDQLRVELLQGHHDEPDKYIRHIWRSIFKNEAAENYSYKGMGRCKRPAIKNYIFTDIFRECFLQRFHHMDADFFMERTMMFFNYVHNQMKKNIRSQQKKLAKGSNKKNEETVDNNEITMSVDHSFGNYDGSMLP</sequence>
<reference evidence="2" key="1">
    <citation type="submission" date="2020-11" db="EMBL/GenBank/DDBJ databases">
        <authorList>
            <person name="Whitehead M."/>
        </authorList>
    </citation>
    <scope>NUCLEOTIDE SEQUENCE</scope>
    <source>
        <strain evidence="2">EGII</strain>
    </source>
</reference>
<comment type="caution">
    <text evidence="2">The sequence shown here is derived from an EMBL/GenBank/DDBJ whole genome shotgun (WGS) entry which is preliminary data.</text>
</comment>
<accession>A0A811VIG9</accession>
<dbReference type="OrthoDB" id="8053668at2759"/>
<dbReference type="Proteomes" id="UP000606786">
    <property type="component" value="Unassembled WGS sequence"/>
</dbReference>
<feature type="compositionally biased region" description="Low complexity" evidence="1">
    <location>
        <begin position="64"/>
        <end position="74"/>
    </location>
</feature>
<keyword evidence="3" id="KW-1185">Reference proteome</keyword>
<gene>
    <name evidence="2" type="ORF">CCAP1982_LOCUS22045</name>
</gene>
<dbReference type="EMBL" id="CAJHJT010000056">
    <property type="protein sequence ID" value="CAD7014039.1"/>
    <property type="molecule type" value="Genomic_DNA"/>
</dbReference>
<evidence type="ECO:0000256" key="1">
    <source>
        <dbReference type="SAM" id="MobiDB-lite"/>
    </source>
</evidence>
<evidence type="ECO:0000313" key="3">
    <source>
        <dbReference type="Proteomes" id="UP000606786"/>
    </source>
</evidence>
<feature type="compositionally biased region" description="Basic residues" evidence="1">
    <location>
        <begin position="257"/>
        <end position="267"/>
    </location>
</feature>
<dbReference type="AlphaFoldDB" id="A0A811VIG9"/>
<evidence type="ECO:0000313" key="2">
    <source>
        <dbReference type="EMBL" id="CAD7014039.1"/>
    </source>
</evidence>
<feature type="region of interest" description="Disordered" evidence="1">
    <location>
        <begin position="48"/>
        <end position="80"/>
    </location>
</feature>
<protein>
    <submittedName>
        <fullName evidence="2">(Mediterranean fruit fly) hypothetical protein</fullName>
    </submittedName>
</protein>
<organism evidence="2 3">
    <name type="scientific">Ceratitis capitata</name>
    <name type="common">Mediterranean fruit fly</name>
    <name type="synonym">Tephritis capitata</name>
    <dbReference type="NCBI Taxonomy" id="7213"/>
    <lineage>
        <taxon>Eukaryota</taxon>
        <taxon>Metazoa</taxon>
        <taxon>Ecdysozoa</taxon>
        <taxon>Arthropoda</taxon>
        <taxon>Hexapoda</taxon>
        <taxon>Insecta</taxon>
        <taxon>Pterygota</taxon>
        <taxon>Neoptera</taxon>
        <taxon>Endopterygota</taxon>
        <taxon>Diptera</taxon>
        <taxon>Brachycera</taxon>
        <taxon>Muscomorpha</taxon>
        <taxon>Tephritoidea</taxon>
        <taxon>Tephritidae</taxon>
        <taxon>Ceratitis</taxon>
        <taxon>Ceratitis</taxon>
    </lineage>
</organism>
<proteinExistence type="predicted"/>
<feature type="region of interest" description="Disordered" evidence="1">
    <location>
        <begin position="257"/>
        <end position="278"/>
    </location>
</feature>
<name>A0A811VIG9_CERCA</name>